<dbReference type="Pfam" id="PF13519">
    <property type="entry name" value="VWA_2"/>
    <property type="match status" value="1"/>
</dbReference>
<dbReference type="RefSeq" id="WP_233787975.1">
    <property type="nucleotide sequence ID" value="NZ_RSCL01000047.1"/>
</dbReference>
<accession>A0A433ULC9</accession>
<evidence type="ECO:0000259" key="2">
    <source>
        <dbReference type="PROSITE" id="PS50234"/>
    </source>
</evidence>
<keyword evidence="1" id="KW-0812">Transmembrane</keyword>
<dbReference type="AlphaFoldDB" id="A0A433ULC9"/>
<feature type="domain" description="VWFA" evidence="2">
    <location>
        <begin position="79"/>
        <end position="296"/>
    </location>
</feature>
<name>A0A433ULC9_9CYAN</name>
<comment type="caution">
    <text evidence="3">The sequence shown here is derived from an EMBL/GenBank/DDBJ whole genome shotgun (WGS) entry which is preliminary data.</text>
</comment>
<dbReference type="Gene3D" id="3.40.50.410">
    <property type="entry name" value="von Willebrand factor, type A domain"/>
    <property type="match status" value="1"/>
</dbReference>
<dbReference type="SMART" id="SM00327">
    <property type="entry name" value="VWA"/>
    <property type="match status" value="1"/>
</dbReference>
<keyword evidence="1" id="KW-1133">Transmembrane helix</keyword>
<feature type="transmembrane region" description="Helical" evidence="1">
    <location>
        <begin position="372"/>
        <end position="392"/>
    </location>
</feature>
<dbReference type="CDD" id="cd00198">
    <property type="entry name" value="vWFA"/>
    <property type="match status" value="1"/>
</dbReference>
<sequence length="404" mass="45119">MLACFSNPSLAQVKNAEIIGAPTVNEDRVTIRIKVKGKEDKPVMGLLDTDFRLLVDNKEVKFKPKDWKNPEQSIPPPAWIIVLLDFSGSMRQPDSRGKTKLEGAISAIREFSQVLAERGGNTQLAIVPFGTPGDKCEGYVVNNDTLDKFFPAGDFKLENHLNYLSGLTPCASTNLYEPLTKALRFLGNTEDRRFYVPEGSQEPQPRLSVILLSDGYHNAVNEEQDFRNLERLLRINEGIIVHSLGYGLTPEQLGAKYKLTRAATRKDLGKGAGKVPEEEFVDRDRLKQIANLSGGINEFSGNAQAIASNLKLFLDALLGEYEISYTEPNPERGSKHKVYVELTSSGNNAVVKSEPKPYSIFWFTLPPQVRHIMLLCVLLILGLGGVLPFWLWGKRLKEQALEDY</sequence>
<evidence type="ECO:0000313" key="4">
    <source>
        <dbReference type="Proteomes" id="UP000271624"/>
    </source>
</evidence>
<organism evidence="3 4">
    <name type="scientific">Dulcicalothrix desertica PCC 7102</name>
    <dbReference type="NCBI Taxonomy" id="232991"/>
    <lineage>
        <taxon>Bacteria</taxon>
        <taxon>Bacillati</taxon>
        <taxon>Cyanobacteriota</taxon>
        <taxon>Cyanophyceae</taxon>
        <taxon>Nostocales</taxon>
        <taxon>Calotrichaceae</taxon>
        <taxon>Dulcicalothrix</taxon>
    </lineage>
</organism>
<evidence type="ECO:0000313" key="3">
    <source>
        <dbReference type="EMBL" id="RUS94648.1"/>
    </source>
</evidence>
<keyword evidence="1" id="KW-0472">Membrane</keyword>
<evidence type="ECO:0000256" key="1">
    <source>
        <dbReference type="SAM" id="Phobius"/>
    </source>
</evidence>
<dbReference type="Proteomes" id="UP000271624">
    <property type="component" value="Unassembled WGS sequence"/>
</dbReference>
<dbReference type="InterPro" id="IPR002035">
    <property type="entry name" value="VWF_A"/>
</dbReference>
<reference evidence="3" key="2">
    <citation type="journal article" date="2019" name="Genome Biol. Evol.">
        <title>Day and night: Metabolic profiles and evolutionary relationships of six axenic non-marine cyanobacteria.</title>
        <authorList>
            <person name="Will S.E."/>
            <person name="Henke P."/>
            <person name="Boedeker C."/>
            <person name="Huang S."/>
            <person name="Brinkmann H."/>
            <person name="Rohde M."/>
            <person name="Jarek M."/>
            <person name="Friedl T."/>
            <person name="Seufert S."/>
            <person name="Schumacher M."/>
            <person name="Overmann J."/>
            <person name="Neumann-Schaal M."/>
            <person name="Petersen J."/>
        </authorList>
    </citation>
    <scope>NUCLEOTIDE SEQUENCE [LARGE SCALE GENOMIC DNA]</scope>
    <source>
        <strain evidence="3">PCC 7102</strain>
    </source>
</reference>
<reference evidence="3" key="1">
    <citation type="submission" date="2018-12" db="EMBL/GenBank/DDBJ databases">
        <authorList>
            <person name="Will S."/>
            <person name="Neumann-Schaal M."/>
            <person name="Henke P."/>
        </authorList>
    </citation>
    <scope>NUCLEOTIDE SEQUENCE</scope>
    <source>
        <strain evidence="3">PCC 7102</strain>
    </source>
</reference>
<proteinExistence type="predicted"/>
<gene>
    <name evidence="3" type="ORF">DSM106972_092850</name>
</gene>
<dbReference type="PROSITE" id="PS50234">
    <property type="entry name" value="VWFA"/>
    <property type="match status" value="1"/>
</dbReference>
<protein>
    <recommendedName>
        <fullName evidence="2">VWFA domain-containing protein</fullName>
    </recommendedName>
</protein>
<keyword evidence="4" id="KW-1185">Reference proteome</keyword>
<dbReference type="InterPro" id="IPR036465">
    <property type="entry name" value="vWFA_dom_sf"/>
</dbReference>
<dbReference type="SUPFAM" id="SSF53300">
    <property type="entry name" value="vWA-like"/>
    <property type="match status" value="1"/>
</dbReference>
<dbReference type="EMBL" id="RSCL01000047">
    <property type="protein sequence ID" value="RUS94648.1"/>
    <property type="molecule type" value="Genomic_DNA"/>
</dbReference>